<dbReference type="SUPFAM" id="SSF53807">
    <property type="entry name" value="Helical backbone' metal receptor"/>
    <property type="match status" value="1"/>
</dbReference>
<dbReference type="PROSITE" id="PS51257">
    <property type="entry name" value="PROKAR_LIPOPROTEIN"/>
    <property type="match status" value="1"/>
</dbReference>
<keyword evidence="7" id="KW-1185">Reference proteome</keyword>
<evidence type="ECO:0000313" key="7">
    <source>
        <dbReference type="Proteomes" id="UP000515928"/>
    </source>
</evidence>
<organism evidence="6 7">
    <name type="scientific">Erysipelothrix inopinata</name>
    <dbReference type="NCBI Taxonomy" id="225084"/>
    <lineage>
        <taxon>Bacteria</taxon>
        <taxon>Bacillati</taxon>
        <taxon>Bacillota</taxon>
        <taxon>Erysipelotrichia</taxon>
        <taxon>Erysipelotrichales</taxon>
        <taxon>Erysipelotrichaceae</taxon>
        <taxon>Erysipelothrix</taxon>
    </lineage>
</organism>
<dbReference type="RefSeq" id="WP_187533611.1">
    <property type="nucleotide sequence ID" value="NZ_CBCSHU010000004.1"/>
</dbReference>
<dbReference type="EMBL" id="CP060715">
    <property type="protein sequence ID" value="QNN60482.1"/>
    <property type="molecule type" value="Genomic_DNA"/>
</dbReference>
<reference evidence="6 7" key="1">
    <citation type="submission" date="2020-08" db="EMBL/GenBank/DDBJ databases">
        <title>Genome sequence of Erysipelothrix inopinata DSM 15511T.</title>
        <authorList>
            <person name="Hyun D.-W."/>
            <person name="Bae J.-W."/>
        </authorList>
    </citation>
    <scope>NUCLEOTIDE SEQUENCE [LARGE SCALE GENOMIC DNA]</scope>
    <source>
        <strain evidence="6 7">DSM 15511</strain>
    </source>
</reference>
<keyword evidence="2" id="KW-0813">Transport</keyword>
<feature type="chain" id="PRO_5038626808" evidence="5">
    <location>
        <begin position="20"/>
        <end position="322"/>
    </location>
</feature>
<dbReference type="Gene3D" id="3.40.50.1980">
    <property type="entry name" value="Nitrogenase molybdenum iron protein domain"/>
    <property type="match status" value="2"/>
</dbReference>
<dbReference type="PANTHER" id="PTHR42953">
    <property type="entry name" value="HIGH-AFFINITY ZINC UPTAKE SYSTEM PROTEIN ZNUA-RELATED"/>
    <property type="match status" value="1"/>
</dbReference>
<proteinExistence type="inferred from homology"/>
<evidence type="ECO:0000256" key="1">
    <source>
        <dbReference type="ARBA" id="ARBA00011028"/>
    </source>
</evidence>
<dbReference type="AlphaFoldDB" id="A0A7G9RY07"/>
<dbReference type="PANTHER" id="PTHR42953:SF3">
    <property type="entry name" value="HIGH-AFFINITY ZINC UPTAKE SYSTEM PROTEIN ZNUA"/>
    <property type="match status" value="1"/>
</dbReference>
<feature type="signal peptide" evidence="5">
    <location>
        <begin position="1"/>
        <end position="19"/>
    </location>
</feature>
<evidence type="ECO:0000313" key="6">
    <source>
        <dbReference type="EMBL" id="QNN60482.1"/>
    </source>
</evidence>
<keyword evidence="4" id="KW-0175">Coiled coil</keyword>
<dbReference type="InterPro" id="IPR006127">
    <property type="entry name" value="ZnuA-like"/>
</dbReference>
<name>A0A7G9RY07_9FIRM</name>
<dbReference type="GO" id="GO:0046872">
    <property type="term" value="F:metal ion binding"/>
    <property type="evidence" value="ECO:0007669"/>
    <property type="project" value="InterPro"/>
</dbReference>
<evidence type="ECO:0000256" key="2">
    <source>
        <dbReference type="ARBA" id="ARBA00022448"/>
    </source>
</evidence>
<feature type="coiled-coil region" evidence="4">
    <location>
        <begin position="177"/>
        <end position="204"/>
    </location>
</feature>
<evidence type="ECO:0000256" key="3">
    <source>
        <dbReference type="ARBA" id="ARBA00022729"/>
    </source>
</evidence>
<accession>A0A7G9RY07</accession>
<gene>
    <name evidence="6" type="ORF">H9L01_08915</name>
</gene>
<evidence type="ECO:0000256" key="4">
    <source>
        <dbReference type="SAM" id="Coils"/>
    </source>
</evidence>
<sequence>MKRIIKMICVSAILMTVMTGCVPKNKNVVVTNYPVQFLFERLAGDRVNVQRIDKGSVPQRATIDPNYQEILKNADAIFYINELQPYWEMYRDVMSDNSKIEMVDLAEKSTLYRFQRYTTSEISGQVVTTESPYYDGIKPEDVDLYENDPFLWMDPLAMTSMARSIKDWLDVTYPDERKTFETRFNELEVELTDLQAHYNKLKSNHKPIRVVTMTPSFGNWQKSYNVEVYPMTISRYGVLPDETALQEIRTRIMADDVRYIAYEEGMPDDYVKLFNQLKTELDLKTINLSSVYTLTDAEMKDKQTYIYKMYQNLETLETIAAQ</sequence>
<dbReference type="Proteomes" id="UP000515928">
    <property type="component" value="Chromosome"/>
</dbReference>
<evidence type="ECO:0000256" key="5">
    <source>
        <dbReference type="SAM" id="SignalP"/>
    </source>
</evidence>
<dbReference type="Pfam" id="PF01297">
    <property type="entry name" value="ZnuA"/>
    <property type="match status" value="1"/>
</dbReference>
<dbReference type="GO" id="GO:0030001">
    <property type="term" value="P:metal ion transport"/>
    <property type="evidence" value="ECO:0007669"/>
    <property type="project" value="InterPro"/>
</dbReference>
<comment type="similarity">
    <text evidence="1">Belongs to the bacterial solute-binding protein 9 family.</text>
</comment>
<dbReference type="InterPro" id="IPR050492">
    <property type="entry name" value="Bact_metal-bind_prot9"/>
</dbReference>
<keyword evidence="3 5" id="KW-0732">Signal</keyword>
<protein>
    <submittedName>
        <fullName evidence="6">Zinc ABC transporter substrate-binding protein</fullName>
    </submittedName>
</protein>
<dbReference type="KEGG" id="eio:H9L01_08915"/>